<reference evidence="1" key="1">
    <citation type="submission" date="2024-05" db="EMBL/GenBank/DDBJ databases">
        <authorList>
            <person name="Ferriol-Gonzalez C."/>
            <person name="Concha-Eloko R."/>
            <person name="Bernabeu-Gimeno M."/>
            <person name="Fernandez-Cuenca F."/>
            <person name="Canada-Garcia J.E."/>
            <person name="Garcia-Cobos S."/>
            <person name="Sanjuan R."/>
            <person name="Domingo-Calap P."/>
        </authorList>
    </citation>
    <scope>NUCLEOTIDE SEQUENCE</scope>
</reference>
<evidence type="ECO:0000313" key="1">
    <source>
        <dbReference type="EMBL" id="XCG96861.1"/>
    </source>
</evidence>
<dbReference type="EMBL" id="PP848851">
    <property type="protein sequence ID" value="XCG96861.1"/>
    <property type="molecule type" value="Genomic_DNA"/>
</dbReference>
<organism evidence="1">
    <name type="scientific">Klebsiella phage vB_Kpn2-P2</name>
    <dbReference type="NCBI Taxonomy" id="3230849"/>
    <lineage>
        <taxon>Viruses</taxon>
    </lineage>
</organism>
<protein>
    <submittedName>
        <fullName evidence="1">Uncharacterized protein</fullName>
    </submittedName>
</protein>
<proteinExistence type="predicted"/>
<name>A0AAU8EG73_9VIRU</name>
<gene>
    <name evidence="1" type="ORF">vBKpn2P2_13</name>
</gene>
<sequence length="124" mass="14306">MGIKEVWSHVKTLSRPQRQLLVIVPNRNYLAELCAQAFDECDTRRMVRRGLLVVLIRYEDRDMKVMVGAYHGEELVCRTKEQLMGRRDQDIVICDPVNMGAKLKHEMQCLSATFGAHFSVVVDK</sequence>
<accession>A0AAU8EG73</accession>